<dbReference type="InParanoid" id="A7EZS0"/>
<accession>A7EZS0</accession>
<dbReference type="GeneID" id="5484532"/>
<gene>
    <name evidence="1" type="ORF">SS1G_10837</name>
</gene>
<dbReference type="Proteomes" id="UP000001312">
    <property type="component" value="Unassembled WGS sequence"/>
</dbReference>
<dbReference type="AlphaFoldDB" id="A7EZS0"/>
<dbReference type="RefSeq" id="XP_001588390.1">
    <property type="nucleotide sequence ID" value="XM_001588340.1"/>
</dbReference>
<organism evidence="1 2">
    <name type="scientific">Sclerotinia sclerotiorum (strain ATCC 18683 / 1980 / Ss-1)</name>
    <name type="common">White mold</name>
    <name type="synonym">Whetzelinia sclerotiorum</name>
    <dbReference type="NCBI Taxonomy" id="665079"/>
    <lineage>
        <taxon>Eukaryota</taxon>
        <taxon>Fungi</taxon>
        <taxon>Dikarya</taxon>
        <taxon>Ascomycota</taxon>
        <taxon>Pezizomycotina</taxon>
        <taxon>Leotiomycetes</taxon>
        <taxon>Helotiales</taxon>
        <taxon>Sclerotiniaceae</taxon>
        <taxon>Sclerotinia</taxon>
    </lineage>
</organism>
<protein>
    <submittedName>
        <fullName evidence="1">Uncharacterized protein</fullName>
    </submittedName>
</protein>
<evidence type="ECO:0000313" key="2">
    <source>
        <dbReference type="Proteomes" id="UP000001312"/>
    </source>
</evidence>
<keyword evidence="2" id="KW-1185">Reference proteome</keyword>
<proteinExistence type="predicted"/>
<reference evidence="2" key="1">
    <citation type="journal article" date="2011" name="PLoS Genet.">
        <title>Genomic analysis of the necrotrophic fungal pathogens Sclerotinia sclerotiorum and Botrytis cinerea.</title>
        <authorList>
            <person name="Amselem J."/>
            <person name="Cuomo C.A."/>
            <person name="van Kan J.A."/>
            <person name="Viaud M."/>
            <person name="Benito E.P."/>
            <person name="Couloux A."/>
            <person name="Coutinho P.M."/>
            <person name="de Vries R.P."/>
            <person name="Dyer P.S."/>
            <person name="Fillinger S."/>
            <person name="Fournier E."/>
            <person name="Gout L."/>
            <person name="Hahn M."/>
            <person name="Kohn L."/>
            <person name="Lapalu N."/>
            <person name="Plummer K.M."/>
            <person name="Pradier J.M."/>
            <person name="Quevillon E."/>
            <person name="Sharon A."/>
            <person name="Simon A."/>
            <person name="ten Have A."/>
            <person name="Tudzynski B."/>
            <person name="Tudzynski P."/>
            <person name="Wincker P."/>
            <person name="Andrew M."/>
            <person name="Anthouard V."/>
            <person name="Beever R.E."/>
            <person name="Beffa R."/>
            <person name="Benoit I."/>
            <person name="Bouzid O."/>
            <person name="Brault B."/>
            <person name="Chen Z."/>
            <person name="Choquer M."/>
            <person name="Collemare J."/>
            <person name="Cotton P."/>
            <person name="Danchin E.G."/>
            <person name="Da Silva C."/>
            <person name="Gautier A."/>
            <person name="Giraud C."/>
            <person name="Giraud T."/>
            <person name="Gonzalez C."/>
            <person name="Grossetete S."/>
            <person name="Guldener U."/>
            <person name="Henrissat B."/>
            <person name="Howlett B.J."/>
            <person name="Kodira C."/>
            <person name="Kretschmer M."/>
            <person name="Lappartient A."/>
            <person name="Leroch M."/>
            <person name="Levis C."/>
            <person name="Mauceli E."/>
            <person name="Neuveglise C."/>
            <person name="Oeser B."/>
            <person name="Pearson M."/>
            <person name="Poulain J."/>
            <person name="Poussereau N."/>
            <person name="Quesneville H."/>
            <person name="Rascle C."/>
            <person name="Schumacher J."/>
            <person name="Segurens B."/>
            <person name="Sexton A."/>
            <person name="Silva E."/>
            <person name="Sirven C."/>
            <person name="Soanes D.M."/>
            <person name="Talbot N.J."/>
            <person name="Templeton M."/>
            <person name="Yandava C."/>
            <person name="Yarden O."/>
            <person name="Zeng Q."/>
            <person name="Rollins J.A."/>
            <person name="Lebrun M.H."/>
            <person name="Dickman M."/>
        </authorList>
    </citation>
    <scope>NUCLEOTIDE SEQUENCE [LARGE SCALE GENOMIC DNA]</scope>
    <source>
        <strain evidence="2">ATCC 18683 / 1980 / Ss-1</strain>
    </source>
</reference>
<evidence type="ECO:0000313" key="1">
    <source>
        <dbReference type="EMBL" id="EDN94962.1"/>
    </source>
</evidence>
<name>A7EZS0_SCLS1</name>
<sequence>MNVYAIGLKNFILSSEKKCQFPLILLIDIEVVKLYSVKWLMLITVGKLFFGHTQHSSVRGNLTEHFYRQLEKR</sequence>
<dbReference type="EMBL" id="CH476636">
    <property type="protein sequence ID" value="EDN94962.1"/>
    <property type="molecule type" value="Genomic_DNA"/>
</dbReference>
<dbReference type="KEGG" id="ssl:SS1G_10837"/>